<proteinExistence type="predicted"/>
<dbReference type="EMBL" id="PHFW01000003">
    <property type="protein sequence ID" value="PQM26754.1"/>
    <property type="molecule type" value="Genomic_DNA"/>
</dbReference>
<protein>
    <recommendedName>
        <fullName evidence="3">DNA-binding protein</fullName>
    </recommendedName>
</protein>
<dbReference type="AlphaFoldDB" id="A0A2S8B2X5"/>
<keyword evidence="2" id="KW-1185">Reference proteome</keyword>
<reference evidence="2" key="1">
    <citation type="submission" date="2017-11" db="EMBL/GenBank/DDBJ databases">
        <title>The complete genome sequence of Sphingopyxis pomeranensis sp. nov. strain WS5A3p.</title>
        <authorList>
            <person name="Kaminski M.A."/>
        </authorList>
    </citation>
    <scope>NUCLEOTIDE SEQUENCE [LARGE SCALE GENOMIC DNA]</scope>
    <source>
        <strain evidence="2">WS5A3p</strain>
    </source>
</reference>
<gene>
    <name evidence="1" type="ORF">CVO77_17290</name>
</gene>
<evidence type="ECO:0000313" key="2">
    <source>
        <dbReference type="Proteomes" id="UP000238954"/>
    </source>
</evidence>
<evidence type="ECO:0008006" key="3">
    <source>
        <dbReference type="Google" id="ProtNLM"/>
    </source>
</evidence>
<dbReference type="Proteomes" id="UP000238954">
    <property type="component" value="Chromosome"/>
</dbReference>
<sequence>MSIVDDDKLWTARELAKFLGYSETTVCRLVSQCPAKLPPRVATLPRARWVPEIAREWAINNSYPGKRCGGRPRLT</sequence>
<name>A0A2S8B2X5_9SPHN</name>
<organism evidence="1 2">
    <name type="scientific">Sphingopyxis lindanitolerans</name>
    <dbReference type="NCBI Taxonomy" id="2054227"/>
    <lineage>
        <taxon>Bacteria</taxon>
        <taxon>Pseudomonadati</taxon>
        <taxon>Pseudomonadota</taxon>
        <taxon>Alphaproteobacteria</taxon>
        <taxon>Sphingomonadales</taxon>
        <taxon>Sphingomonadaceae</taxon>
        <taxon>Sphingopyxis</taxon>
    </lineage>
</organism>
<comment type="caution">
    <text evidence="1">The sequence shown here is derived from an EMBL/GenBank/DDBJ whole genome shotgun (WGS) entry which is preliminary data.</text>
</comment>
<accession>A0A2S8B2X5</accession>
<evidence type="ECO:0000313" key="1">
    <source>
        <dbReference type="EMBL" id="PQM26754.1"/>
    </source>
</evidence>